<evidence type="ECO:0000256" key="1">
    <source>
        <dbReference type="SAM" id="Coils"/>
    </source>
</evidence>
<proteinExistence type="predicted"/>
<gene>
    <name evidence="2" type="ORF">SE17_07775</name>
</gene>
<keyword evidence="1" id="KW-0175">Coiled coil</keyword>
<dbReference type="AlphaFoldDB" id="A0A0N8PSV2"/>
<dbReference type="SUPFAM" id="SSF48452">
    <property type="entry name" value="TPR-like"/>
    <property type="match status" value="1"/>
</dbReference>
<feature type="coiled-coil region" evidence="1">
    <location>
        <begin position="99"/>
        <end position="126"/>
    </location>
</feature>
<dbReference type="Gene3D" id="1.25.40.10">
    <property type="entry name" value="Tetratricopeptide repeat domain"/>
    <property type="match status" value="1"/>
</dbReference>
<dbReference type="InterPro" id="IPR019734">
    <property type="entry name" value="TPR_rpt"/>
</dbReference>
<accession>A0A0N8PSV2</accession>
<evidence type="ECO:0000313" key="3">
    <source>
        <dbReference type="Proteomes" id="UP000050509"/>
    </source>
</evidence>
<dbReference type="EMBL" id="LJCR01000184">
    <property type="protein sequence ID" value="KPV53757.1"/>
    <property type="molecule type" value="Genomic_DNA"/>
</dbReference>
<dbReference type="InterPro" id="IPR011990">
    <property type="entry name" value="TPR-like_helical_dom_sf"/>
</dbReference>
<name>A0A0N8PSV2_9CHLR</name>
<sequence length="161" mass="18132">MLHADRYDEALEVLRHIPLRSAIVPEALTLIARVHADRGDLELASAEVQRAIEIDALHHEAYLLLGLIASRQGQWLAAIQQLERARYLNHDAPIVSYYLAEAYRQAGRAEKAIQEYRNTLQKLQKHPPGELLDGVAVSWLAETCQRHIELISRSLSSKLGA</sequence>
<dbReference type="Proteomes" id="UP000050509">
    <property type="component" value="Unassembled WGS sequence"/>
</dbReference>
<organism evidence="2 3">
    <name type="scientific">Kouleothrix aurantiaca</name>
    <dbReference type="NCBI Taxonomy" id="186479"/>
    <lineage>
        <taxon>Bacteria</taxon>
        <taxon>Bacillati</taxon>
        <taxon>Chloroflexota</taxon>
        <taxon>Chloroflexia</taxon>
        <taxon>Chloroflexales</taxon>
        <taxon>Roseiflexineae</taxon>
        <taxon>Roseiflexaceae</taxon>
        <taxon>Kouleothrix</taxon>
    </lineage>
</organism>
<comment type="caution">
    <text evidence="2">The sequence shown here is derived from an EMBL/GenBank/DDBJ whole genome shotgun (WGS) entry which is preliminary data.</text>
</comment>
<keyword evidence="3" id="KW-1185">Reference proteome</keyword>
<dbReference type="Pfam" id="PF13432">
    <property type="entry name" value="TPR_16"/>
    <property type="match status" value="1"/>
</dbReference>
<dbReference type="SMART" id="SM00028">
    <property type="entry name" value="TPR"/>
    <property type="match status" value="3"/>
</dbReference>
<reference evidence="2 3" key="1">
    <citation type="submission" date="2015-09" db="EMBL/GenBank/DDBJ databases">
        <title>Draft genome sequence of Kouleothrix aurantiaca JCM 19913.</title>
        <authorList>
            <person name="Hemp J."/>
        </authorList>
    </citation>
    <scope>NUCLEOTIDE SEQUENCE [LARGE SCALE GENOMIC DNA]</scope>
    <source>
        <strain evidence="2 3">COM-B</strain>
    </source>
</reference>
<dbReference type="Pfam" id="PF13181">
    <property type="entry name" value="TPR_8"/>
    <property type="match status" value="1"/>
</dbReference>
<protein>
    <submittedName>
        <fullName evidence="2">Uncharacterized protein</fullName>
    </submittedName>
</protein>
<evidence type="ECO:0000313" key="2">
    <source>
        <dbReference type="EMBL" id="KPV53757.1"/>
    </source>
</evidence>